<protein>
    <submittedName>
        <fullName evidence="1">Uncharacterized protein</fullName>
    </submittedName>
</protein>
<gene>
    <name evidence="1" type="ORF">ETD83_09065</name>
</gene>
<name>A0A5C4JFZ3_9ACTN</name>
<reference evidence="1 2" key="1">
    <citation type="submission" date="2019-05" db="EMBL/GenBank/DDBJ databases">
        <title>Draft genome sequence of Actinomadura sp. 14C53.</title>
        <authorList>
            <person name="Saricaoglu S."/>
            <person name="Isik K."/>
        </authorList>
    </citation>
    <scope>NUCLEOTIDE SEQUENCE [LARGE SCALE GENOMIC DNA]</scope>
    <source>
        <strain evidence="1 2">14C53</strain>
    </source>
</reference>
<keyword evidence="2" id="KW-1185">Reference proteome</keyword>
<sequence>MRVAAVCKDGTGKAVVKSDAFTENGVFNGTPKITVKTSATAEPGKYTVSLLCGGTTVSAATTLQITQGRPPLLR</sequence>
<organism evidence="1 2">
    <name type="scientific">Actinomadura soli</name>
    <dbReference type="NCBI Taxonomy" id="2508997"/>
    <lineage>
        <taxon>Bacteria</taxon>
        <taxon>Bacillati</taxon>
        <taxon>Actinomycetota</taxon>
        <taxon>Actinomycetes</taxon>
        <taxon>Streptosporangiales</taxon>
        <taxon>Thermomonosporaceae</taxon>
        <taxon>Actinomadura</taxon>
    </lineage>
</organism>
<dbReference type="AlphaFoldDB" id="A0A5C4JFZ3"/>
<accession>A0A5C4JFZ3</accession>
<dbReference type="OrthoDB" id="3483500at2"/>
<dbReference type="RefSeq" id="WP_138644618.1">
    <property type="nucleotide sequence ID" value="NZ_VCKW01000033.1"/>
</dbReference>
<comment type="caution">
    <text evidence="1">The sequence shown here is derived from an EMBL/GenBank/DDBJ whole genome shotgun (WGS) entry which is preliminary data.</text>
</comment>
<dbReference type="EMBL" id="VCKW01000033">
    <property type="protein sequence ID" value="TMR04222.1"/>
    <property type="molecule type" value="Genomic_DNA"/>
</dbReference>
<proteinExistence type="predicted"/>
<evidence type="ECO:0000313" key="2">
    <source>
        <dbReference type="Proteomes" id="UP000309174"/>
    </source>
</evidence>
<dbReference type="Proteomes" id="UP000309174">
    <property type="component" value="Unassembled WGS sequence"/>
</dbReference>
<evidence type="ECO:0000313" key="1">
    <source>
        <dbReference type="EMBL" id="TMR04222.1"/>
    </source>
</evidence>